<comment type="caution">
    <text evidence="6">The sequence shown here is derived from an EMBL/GenBank/DDBJ whole genome shotgun (WGS) entry which is preliminary data.</text>
</comment>
<evidence type="ECO:0000256" key="5">
    <source>
        <dbReference type="ARBA" id="ARBA00022691"/>
    </source>
</evidence>
<dbReference type="PANTHER" id="PTHR12303">
    <property type="entry name" value="CARNOSINE N-METHYLTRANSFERASE"/>
    <property type="match status" value="1"/>
</dbReference>
<dbReference type="InterPro" id="IPR029063">
    <property type="entry name" value="SAM-dependent_MTases_sf"/>
</dbReference>
<proteinExistence type="inferred from homology"/>
<protein>
    <recommendedName>
        <fullName evidence="2">carnosine N-methyltransferase</fullName>
        <ecNumber evidence="2">2.1.1.22</ecNumber>
    </recommendedName>
</protein>
<dbReference type="InterPro" id="IPR012901">
    <property type="entry name" value="CARME"/>
</dbReference>
<comment type="similarity">
    <text evidence="1">Belongs to the carnosine N-methyltransferase family.</text>
</comment>
<evidence type="ECO:0000256" key="4">
    <source>
        <dbReference type="ARBA" id="ARBA00022679"/>
    </source>
</evidence>
<dbReference type="SMART" id="SM01296">
    <property type="entry name" value="N2227"/>
    <property type="match status" value="1"/>
</dbReference>
<reference evidence="6" key="1">
    <citation type="submission" date="2020-05" db="EMBL/GenBank/DDBJ databases">
        <title>Phylogenomic resolution of chytrid fungi.</title>
        <authorList>
            <person name="Stajich J.E."/>
            <person name="Amses K."/>
            <person name="Simmons R."/>
            <person name="Seto K."/>
            <person name="Myers J."/>
            <person name="Bonds A."/>
            <person name="Quandt C.A."/>
            <person name="Barry K."/>
            <person name="Liu P."/>
            <person name="Grigoriev I."/>
            <person name="Longcore J.E."/>
            <person name="James T.Y."/>
        </authorList>
    </citation>
    <scope>NUCLEOTIDE SEQUENCE</scope>
    <source>
        <strain evidence="6">JEL0513</strain>
    </source>
</reference>
<dbReference type="PANTHER" id="PTHR12303:SF6">
    <property type="entry name" value="CARNOSINE N-METHYLTRANSFERASE"/>
    <property type="match status" value="1"/>
</dbReference>
<dbReference type="EMBL" id="JADGJH010001457">
    <property type="protein sequence ID" value="KAJ3113334.1"/>
    <property type="molecule type" value="Genomic_DNA"/>
</dbReference>
<keyword evidence="7" id="KW-1185">Reference proteome</keyword>
<dbReference type="Pfam" id="PF07942">
    <property type="entry name" value="CARME"/>
    <property type="match status" value="1"/>
</dbReference>
<keyword evidence="5" id="KW-0949">S-adenosyl-L-methionine</keyword>
<evidence type="ECO:0000256" key="1">
    <source>
        <dbReference type="ARBA" id="ARBA00010086"/>
    </source>
</evidence>
<gene>
    <name evidence="6" type="ORF">HK100_002019</name>
</gene>
<dbReference type="Gene3D" id="3.40.50.150">
    <property type="entry name" value="Vaccinia Virus protein VP39"/>
    <property type="match status" value="1"/>
</dbReference>
<evidence type="ECO:0000256" key="3">
    <source>
        <dbReference type="ARBA" id="ARBA00022603"/>
    </source>
</evidence>
<dbReference type="EC" id="2.1.1.22" evidence="2"/>
<organism evidence="6 7">
    <name type="scientific">Physocladia obscura</name>
    <dbReference type="NCBI Taxonomy" id="109957"/>
    <lineage>
        <taxon>Eukaryota</taxon>
        <taxon>Fungi</taxon>
        <taxon>Fungi incertae sedis</taxon>
        <taxon>Chytridiomycota</taxon>
        <taxon>Chytridiomycota incertae sedis</taxon>
        <taxon>Chytridiomycetes</taxon>
        <taxon>Chytridiales</taxon>
        <taxon>Chytriomycetaceae</taxon>
        <taxon>Physocladia</taxon>
    </lineage>
</organism>
<dbReference type="SUPFAM" id="SSF53335">
    <property type="entry name" value="S-adenosyl-L-methionine-dependent methyltransferases"/>
    <property type="match status" value="1"/>
</dbReference>
<sequence>MFEHLLSTSTESDDAAQNQMSAAEIAADQRVFKKSIRAFNNYATHARAALAKKRSDYAKVTSQLRELIPSEVELASLSSSSPSTTVSGSGMALIDSLAPTSDTTENVFERRLAAVEGAVTVNATFLAAMVLAIGEDPTPPTPTLNSNKRLFGPPHLAKDKDAVVLDSDMDKVRSTLRQFVRDWSDAGKKERHDTYHPIMEAIDKLYGNLPTEQRGKLKVLVPGAGLGRLAFDIAKEGYTTQGNEFSFYMLIASNFALNSIKRQNQYAIHPWIHSFSNSQTASHQLRPVYIPDTVPGSIPSTADFSMVAGDFIEIYGGSTERDEWDILVSCYFIDTAKNIFEYLRVIWNALKPGGVWINHGPLLYHFEGMRNEMSVELNLDEVKAVAKKMGFVFEEERMMPSTYTSNDDCNNNIIVTTLYSFLEIAFGNMR</sequence>
<dbReference type="Proteomes" id="UP001211907">
    <property type="component" value="Unassembled WGS sequence"/>
</dbReference>
<dbReference type="GO" id="GO:0032259">
    <property type="term" value="P:methylation"/>
    <property type="evidence" value="ECO:0007669"/>
    <property type="project" value="UniProtKB-KW"/>
</dbReference>
<evidence type="ECO:0000313" key="6">
    <source>
        <dbReference type="EMBL" id="KAJ3113334.1"/>
    </source>
</evidence>
<accession>A0AAD5XAM0</accession>
<keyword evidence="3" id="KW-0489">Methyltransferase</keyword>
<keyword evidence="4" id="KW-0808">Transferase</keyword>
<dbReference type="GO" id="GO:0030735">
    <property type="term" value="F:carnosine N-methyltransferase activity"/>
    <property type="evidence" value="ECO:0007669"/>
    <property type="project" value="UniProtKB-EC"/>
</dbReference>
<evidence type="ECO:0000256" key="2">
    <source>
        <dbReference type="ARBA" id="ARBA00012003"/>
    </source>
</evidence>
<dbReference type="AlphaFoldDB" id="A0AAD5XAM0"/>
<name>A0AAD5XAM0_9FUNG</name>
<evidence type="ECO:0000313" key="7">
    <source>
        <dbReference type="Proteomes" id="UP001211907"/>
    </source>
</evidence>